<organism evidence="5 6">
    <name type="scientific">Oncorhynchus tshawytscha</name>
    <name type="common">Chinook salmon</name>
    <name type="synonym">Salmo tshawytscha</name>
    <dbReference type="NCBI Taxonomy" id="74940"/>
    <lineage>
        <taxon>Eukaryota</taxon>
        <taxon>Metazoa</taxon>
        <taxon>Chordata</taxon>
        <taxon>Craniata</taxon>
        <taxon>Vertebrata</taxon>
        <taxon>Euteleostomi</taxon>
        <taxon>Actinopterygii</taxon>
        <taxon>Neopterygii</taxon>
        <taxon>Teleostei</taxon>
        <taxon>Protacanthopterygii</taxon>
        <taxon>Salmoniformes</taxon>
        <taxon>Salmonidae</taxon>
        <taxon>Salmoninae</taxon>
        <taxon>Oncorhynchus</taxon>
    </lineage>
</organism>
<dbReference type="GO" id="GO:0009408">
    <property type="term" value="P:response to heat"/>
    <property type="evidence" value="ECO:0007669"/>
    <property type="project" value="TreeGrafter"/>
</dbReference>
<dbReference type="InterPro" id="IPR002068">
    <property type="entry name" value="A-crystallin/Hsp20_dom"/>
</dbReference>
<dbReference type="SUPFAM" id="SSF49764">
    <property type="entry name" value="HSP20-like chaperones"/>
    <property type="match status" value="1"/>
</dbReference>
<evidence type="ECO:0000313" key="5">
    <source>
        <dbReference type="Ensembl" id="ENSOTSP00005140020.1"/>
    </source>
</evidence>
<sequence>MILFSDSSPSYMILLSDSSPSCMILISDSSPSSYPQDLLTPTLYHGYYVRPRITKQLGRGFSDIEAEPGKWTVRLDVCQFTPDEVTVRTVDNLLEVSGNHSQRQDVHGFISRSFTRTYILPVGVDPLLLFVDLSHDGILSVSAPRTTPDPPSAHTHIIHTHTDKTT</sequence>
<dbReference type="Ensembl" id="ENSOTST00005150401.1">
    <property type="protein sequence ID" value="ENSOTSP00005140020.1"/>
    <property type="gene ID" value="ENSOTSG00005064411.1"/>
</dbReference>
<dbReference type="GeneTree" id="ENSGT00940000161288"/>
<evidence type="ECO:0000256" key="3">
    <source>
        <dbReference type="SAM" id="MobiDB-lite"/>
    </source>
</evidence>
<reference evidence="5" key="3">
    <citation type="submission" date="2025-09" db="UniProtKB">
        <authorList>
            <consortium name="Ensembl"/>
        </authorList>
    </citation>
    <scope>IDENTIFICATION</scope>
</reference>
<dbReference type="Proteomes" id="UP000694402">
    <property type="component" value="Unassembled WGS sequence"/>
</dbReference>
<feature type="region of interest" description="Disordered" evidence="3">
    <location>
        <begin position="143"/>
        <end position="166"/>
    </location>
</feature>
<dbReference type="InterPro" id="IPR008978">
    <property type="entry name" value="HSP20-like_chaperone"/>
</dbReference>
<evidence type="ECO:0000259" key="4">
    <source>
        <dbReference type="PROSITE" id="PS01031"/>
    </source>
</evidence>
<reference evidence="5" key="2">
    <citation type="submission" date="2025-08" db="UniProtKB">
        <authorList>
            <consortium name="Ensembl"/>
        </authorList>
    </citation>
    <scope>IDENTIFICATION</scope>
</reference>
<dbReference type="PRINTS" id="PR00299">
    <property type="entry name" value="ACRYSTALLIN"/>
</dbReference>
<evidence type="ECO:0000256" key="1">
    <source>
        <dbReference type="PROSITE-ProRule" id="PRU00285"/>
    </source>
</evidence>
<dbReference type="InterPro" id="IPR001436">
    <property type="entry name" value="Alpha-crystallin/sHSP_animal"/>
</dbReference>
<dbReference type="PROSITE" id="PS01031">
    <property type="entry name" value="SHSP"/>
    <property type="match status" value="1"/>
</dbReference>
<dbReference type="PANTHER" id="PTHR45640:SF27">
    <property type="entry name" value="HEAT SHOCK PROTEIN BETA-2"/>
    <property type="match status" value="1"/>
</dbReference>
<evidence type="ECO:0000256" key="2">
    <source>
        <dbReference type="RuleBase" id="RU003616"/>
    </source>
</evidence>
<proteinExistence type="inferred from homology"/>
<comment type="similarity">
    <text evidence="1 2">Belongs to the small heat shock protein (HSP20) family.</text>
</comment>
<protein>
    <recommendedName>
        <fullName evidence="4">SHSP domain-containing protein</fullName>
    </recommendedName>
</protein>
<name>A0AAZ3RI96_ONCTS</name>
<evidence type="ECO:0000313" key="6">
    <source>
        <dbReference type="Proteomes" id="UP000694402"/>
    </source>
</evidence>
<dbReference type="GO" id="GO:0051082">
    <property type="term" value="F:unfolded protein binding"/>
    <property type="evidence" value="ECO:0007669"/>
    <property type="project" value="TreeGrafter"/>
</dbReference>
<dbReference type="AlphaFoldDB" id="A0AAZ3RI96"/>
<dbReference type="GO" id="GO:0005634">
    <property type="term" value="C:nucleus"/>
    <property type="evidence" value="ECO:0007669"/>
    <property type="project" value="TreeGrafter"/>
</dbReference>
<dbReference type="GO" id="GO:0042026">
    <property type="term" value="P:protein refolding"/>
    <property type="evidence" value="ECO:0007669"/>
    <property type="project" value="TreeGrafter"/>
</dbReference>
<dbReference type="PANTHER" id="PTHR45640">
    <property type="entry name" value="HEAT SHOCK PROTEIN HSP-12.2-RELATED"/>
    <property type="match status" value="1"/>
</dbReference>
<feature type="domain" description="SHSP" evidence="4">
    <location>
        <begin position="52"/>
        <end position="161"/>
    </location>
</feature>
<keyword evidence="6" id="KW-1185">Reference proteome</keyword>
<dbReference type="GO" id="GO:0043066">
    <property type="term" value="P:negative regulation of apoptotic process"/>
    <property type="evidence" value="ECO:0007669"/>
    <property type="project" value="TreeGrafter"/>
</dbReference>
<dbReference type="Gene3D" id="2.60.40.790">
    <property type="match status" value="1"/>
</dbReference>
<reference evidence="6" key="1">
    <citation type="journal article" date="2018" name="PLoS ONE">
        <title>Chinook salmon (Oncorhynchus tshawytscha) genome and transcriptome.</title>
        <authorList>
            <person name="Christensen K.A."/>
            <person name="Leong J.S."/>
            <person name="Sakhrani D."/>
            <person name="Biagi C.A."/>
            <person name="Minkley D.R."/>
            <person name="Withler R.E."/>
            <person name="Rondeau E.B."/>
            <person name="Koop B.F."/>
            <person name="Devlin R.H."/>
        </authorList>
    </citation>
    <scope>NUCLEOTIDE SEQUENCE [LARGE SCALE GENOMIC DNA]</scope>
</reference>
<accession>A0AAZ3RI96</accession>
<dbReference type="GO" id="GO:0005737">
    <property type="term" value="C:cytoplasm"/>
    <property type="evidence" value="ECO:0007669"/>
    <property type="project" value="TreeGrafter"/>
</dbReference>
<dbReference type="Pfam" id="PF00011">
    <property type="entry name" value="HSP20"/>
    <property type="match status" value="1"/>
</dbReference>